<reference evidence="2 3" key="1">
    <citation type="submission" date="2017-03" db="EMBL/GenBank/DDBJ databases">
        <title>Draft genome sequence of Streptomyces scabrisporus NF3, endophyte isolated from Amphipterygium adstringens.</title>
        <authorList>
            <person name="Vazquez M."/>
            <person name="Ceapa C.D."/>
            <person name="Rodriguez Luna D."/>
            <person name="Sanchez Esquivel S."/>
        </authorList>
    </citation>
    <scope>NUCLEOTIDE SEQUENCE [LARGE SCALE GENOMIC DNA]</scope>
    <source>
        <strain evidence="2 3">NF3</strain>
    </source>
</reference>
<evidence type="ECO:0000259" key="1">
    <source>
        <dbReference type="Pfam" id="PF12688"/>
    </source>
</evidence>
<sequence length="180" mass="19620">MTDNSIDHGTDHGTDTWTRRMDDLWADFDAHRPDDFVAAVRALVDERPGDDAIAAYWMGSAYDSTGYEAEAAPHYRRAFALGLPDDMRRPATIQFASTLRNLGELTESVALLTAEREAGSDHLDDALAAFLALSLVDSGREREALGLALGALAPHLPRYTRSVTNYARALIENAEPTTAG</sequence>
<dbReference type="RefSeq" id="WP_078982319.1">
    <property type="nucleotide sequence ID" value="NZ_MWQN01000004.1"/>
</dbReference>
<dbReference type="EMBL" id="MWQN01000004">
    <property type="protein sequence ID" value="OPC77565.1"/>
    <property type="molecule type" value="Genomic_DNA"/>
</dbReference>
<dbReference type="InterPro" id="IPR041656">
    <property type="entry name" value="TPR_5"/>
</dbReference>
<evidence type="ECO:0000313" key="2">
    <source>
        <dbReference type="EMBL" id="OPC77565.1"/>
    </source>
</evidence>
<proteinExistence type="predicted"/>
<protein>
    <recommendedName>
        <fullName evidence="1">Tetratrico peptide repeat group 5 domain-containing protein</fullName>
    </recommendedName>
</protein>
<dbReference type="SUPFAM" id="SSF48452">
    <property type="entry name" value="TPR-like"/>
    <property type="match status" value="1"/>
</dbReference>
<dbReference type="InterPro" id="IPR011990">
    <property type="entry name" value="TPR-like_helical_dom_sf"/>
</dbReference>
<accession>A0A1T3NLL8</accession>
<dbReference type="AlphaFoldDB" id="A0A1T3NLL8"/>
<evidence type="ECO:0000313" key="3">
    <source>
        <dbReference type="Proteomes" id="UP000190037"/>
    </source>
</evidence>
<dbReference type="OrthoDB" id="193829at2"/>
<dbReference type="Pfam" id="PF12688">
    <property type="entry name" value="TPR_5"/>
    <property type="match status" value="1"/>
</dbReference>
<dbReference type="Gene3D" id="1.25.40.10">
    <property type="entry name" value="Tetratricopeptide repeat domain"/>
    <property type="match status" value="1"/>
</dbReference>
<gene>
    <name evidence="2" type="ORF">B4N89_44570</name>
</gene>
<organism evidence="2 3">
    <name type="scientific">Embleya scabrispora</name>
    <dbReference type="NCBI Taxonomy" id="159449"/>
    <lineage>
        <taxon>Bacteria</taxon>
        <taxon>Bacillati</taxon>
        <taxon>Actinomycetota</taxon>
        <taxon>Actinomycetes</taxon>
        <taxon>Kitasatosporales</taxon>
        <taxon>Streptomycetaceae</taxon>
        <taxon>Embleya</taxon>
    </lineage>
</organism>
<feature type="domain" description="Tetratrico peptide repeat group 5" evidence="1">
    <location>
        <begin position="53"/>
        <end position="170"/>
    </location>
</feature>
<name>A0A1T3NLL8_9ACTN</name>
<comment type="caution">
    <text evidence="2">The sequence shown here is derived from an EMBL/GenBank/DDBJ whole genome shotgun (WGS) entry which is preliminary data.</text>
</comment>
<keyword evidence="3" id="KW-1185">Reference proteome</keyword>
<dbReference type="STRING" id="159449.B4N89_44570"/>
<dbReference type="Proteomes" id="UP000190037">
    <property type="component" value="Unassembled WGS sequence"/>
</dbReference>